<keyword evidence="4" id="KW-1185">Reference proteome</keyword>
<evidence type="ECO:0008006" key="5">
    <source>
        <dbReference type="Google" id="ProtNLM"/>
    </source>
</evidence>
<feature type="compositionally biased region" description="Basic residues" evidence="2">
    <location>
        <begin position="63"/>
        <end position="74"/>
    </location>
</feature>
<gene>
    <name evidence="3" type="ORF">CVT26_006606</name>
</gene>
<dbReference type="EMBL" id="NHYE01001260">
    <property type="protein sequence ID" value="PPQ97372.1"/>
    <property type="molecule type" value="Genomic_DNA"/>
</dbReference>
<evidence type="ECO:0000313" key="3">
    <source>
        <dbReference type="EMBL" id="PPQ97372.1"/>
    </source>
</evidence>
<dbReference type="Proteomes" id="UP000284706">
    <property type="component" value="Unassembled WGS sequence"/>
</dbReference>
<feature type="region of interest" description="Disordered" evidence="2">
    <location>
        <begin position="43"/>
        <end position="75"/>
    </location>
</feature>
<comment type="caution">
    <text evidence="3">The sequence shown here is derived from an EMBL/GenBank/DDBJ whole genome shotgun (WGS) entry which is preliminary data.</text>
</comment>
<name>A0A409Y309_9AGAR</name>
<dbReference type="InterPro" id="IPR032466">
    <property type="entry name" value="Metal_Hydrolase"/>
</dbReference>
<evidence type="ECO:0000313" key="4">
    <source>
        <dbReference type="Proteomes" id="UP000284706"/>
    </source>
</evidence>
<feature type="coiled-coil region" evidence="1">
    <location>
        <begin position="95"/>
        <end position="209"/>
    </location>
</feature>
<dbReference type="SUPFAM" id="SSF51556">
    <property type="entry name" value="Metallo-dependent hydrolases"/>
    <property type="match status" value="1"/>
</dbReference>
<dbReference type="InParanoid" id="A0A409Y309"/>
<accession>A0A409Y309</accession>
<sequence length="575" mass="64145">MPVDDKTLPPVPDPYSRHLSEQTDLVEEVRKATYSPSPLVRVLQDPTILPTRTAEPKVDSKAHRSRSTSRHREHRSPVVAAIAIAEEERHARHLKALLRASGDRLEHEMRRAEDAIARADYAERQERDAHARARAANLELEEMHLESIRLERDARDYQLQLEEAQIEQRHLQLDLEYARREIEELREAESKAQEQVQNYQRQLQDLKLMMMERTAAVEGIVDETYDDGWQDGYEKVSCLRLPSAHSSIMPPRKFPKDLPKLPLSVFTPPNTGTQESFLPPSPNSLLPSQVIDANVVSKDPGYSQWKTQAGQALGSKIRGVILSLPGAEVEKVLKSDATDPQVICYSIPFSLENPDSAVESLVTSAKVPVSLTTIFNGDLPGAVDGLRWALKFGRPVDIDIQATLSDSLLEGFEDLIAKATADLEKVPPIVLSNILPPPHDLDLPIVKLMNHPTYLAFQSQVAALSLIPQVCVKFLPPSWDAPTPQTPFPGSPIEAADTQQIKEWKRRIKMYLAPVVEAFGSQRIIFGSSPSTSSKATSNVADWYEMARESLAELGLEQELIDAIFAGNAEKVYGK</sequence>
<keyword evidence="1" id="KW-0175">Coiled coil</keyword>
<dbReference type="STRING" id="231916.A0A409Y309"/>
<evidence type="ECO:0000256" key="2">
    <source>
        <dbReference type="SAM" id="MobiDB-lite"/>
    </source>
</evidence>
<dbReference type="Gene3D" id="3.20.20.140">
    <property type="entry name" value="Metal-dependent hydrolases"/>
    <property type="match status" value="1"/>
</dbReference>
<dbReference type="PANTHER" id="PTHR43569">
    <property type="entry name" value="AMIDOHYDROLASE"/>
    <property type="match status" value="1"/>
</dbReference>
<organism evidence="3 4">
    <name type="scientific">Gymnopilus dilepis</name>
    <dbReference type="NCBI Taxonomy" id="231916"/>
    <lineage>
        <taxon>Eukaryota</taxon>
        <taxon>Fungi</taxon>
        <taxon>Dikarya</taxon>
        <taxon>Basidiomycota</taxon>
        <taxon>Agaricomycotina</taxon>
        <taxon>Agaricomycetes</taxon>
        <taxon>Agaricomycetidae</taxon>
        <taxon>Agaricales</taxon>
        <taxon>Agaricineae</taxon>
        <taxon>Hymenogastraceae</taxon>
        <taxon>Gymnopilus</taxon>
    </lineage>
</organism>
<feature type="region of interest" description="Disordered" evidence="2">
    <location>
        <begin position="1"/>
        <end position="22"/>
    </location>
</feature>
<reference evidence="3 4" key="1">
    <citation type="journal article" date="2018" name="Evol. Lett.">
        <title>Horizontal gene cluster transfer increased hallucinogenic mushroom diversity.</title>
        <authorList>
            <person name="Reynolds H.T."/>
            <person name="Vijayakumar V."/>
            <person name="Gluck-Thaler E."/>
            <person name="Korotkin H.B."/>
            <person name="Matheny P.B."/>
            <person name="Slot J.C."/>
        </authorList>
    </citation>
    <scope>NUCLEOTIDE SEQUENCE [LARGE SCALE GENOMIC DNA]</scope>
    <source>
        <strain evidence="3 4">SRW20</strain>
    </source>
</reference>
<dbReference type="InterPro" id="IPR052350">
    <property type="entry name" value="Metallo-dep_Lactonases"/>
</dbReference>
<proteinExistence type="predicted"/>
<protein>
    <recommendedName>
        <fullName evidence="5">Amidohydrolase-related domain-containing protein</fullName>
    </recommendedName>
</protein>
<evidence type="ECO:0000256" key="1">
    <source>
        <dbReference type="SAM" id="Coils"/>
    </source>
</evidence>
<dbReference type="AlphaFoldDB" id="A0A409Y309"/>
<dbReference type="PANTHER" id="PTHR43569:SF2">
    <property type="entry name" value="AMIDOHYDROLASE-RELATED DOMAIN-CONTAINING PROTEIN"/>
    <property type="match status" value="1"/>
</dbReference>
<dbReference type="OrthoDB" id="2135488at2759"/>